<gene>
    <name evidence="3" type="ORF">ASZ90_008068</name>
</gene>
<dbReference type="InterPro" id="IPR044084">
    <property type="entry name" value="AvModA-like_subst-bd"/>
</dbReference>
<dbReference type="CDD" id="cd13539">
    <property type="entry name" value="PBP2_AvModA"/>
    <property type="match status" value="1"/>
</dbReference>
<dbReference type="Pfam" id="PF13531">
    <property type="entry name" value="SBP_bac_11"/>
    <property type="match status" value="1"/>
</dbReference>
<keyword evidence="1" id="KW-0479">Metal-binding</keyword>
<protein>
    <submittedName>
        <fullName evidence="3">Molybdenum abc transporter, periplasmic molybdenum-binding protein moda</fullName>
    </submittedName>
</protein>
<dbReference type="GO" id="GO:0015689">
    <property type="term" value="P:molybdate ion transport"/>
    <property type="evidence" value="ECO:0007669"/>
    <property type="project" value="InterPro"/>
</dbReference>
<accession>A0A0W8FP85</accession>
<dbReference type="PANTHER" id="PTHR30632">
    <property type="entry name" value="MOLYBDATE-BINDING PERIPLASMIC PROTEIN"/>
    <property type="match status" value="1"/>
</dbReference>
<dbReference type="InterPro" id="IPR005950">
    <property type="entry name" value="ModA"/>
</dbReference>
<evidence type="ECO:0000256" key="2">
    <source>
        <dbReference type="ARBA" id="ARBA00022729"/>
    </source>
</evidence>
<reference evidence="3" key="1">
    <citation type="journal article" date="2015" name="Proc. Natl. Acad. Sci. U.S.A.">
        <title>Networks of energetic and metabolic interactions define dynamics in microbial communities.</title>
        <authorList>
            <person name="Embree M."/>
            <person name="Liu J.K."/>
            <person name="Al-Bassam M.M."/>
            <person name="Zengler K."/>
        </authorList>
    </citation>
    <scope>NUCLEOTIDE SEQUENCE</scope>
</reference>
<comment type="caution">
    <text evidence="3">The sequence shown here is derived from an EMBL/GenBank/DDBJ whole genome shotgun (WGS) entry which is preliminary data.</text>
</comment>
<evidence type="ECO:0000313" key="3">
    <source>
        <dbReference type="EMBL" id="KUG22147.1"/>
    </source>
</evidence>
<dbReference type="InterPro" id="IPR050682">
    <property type="entry name" value="ModA/WtpA"/>
</dbReference>
<dbReference type="Gene3D" id="3.40.190.10">
    <property type="entry name" value="Periplasmic binding protein-like II"/>
    <property type="match status" value="2"/>
</dbReference>
<dbReference type="GO" id="GO:0046872">
    <property type="term" value="F:metal ion binding"/>
    <property type="evidence" value="ECO:0007669"/>
    <property type="project" value="UniProtKB-KW"/>
</dbReference>
<evidence type="ECO:0000256" key="1">
    <source>
        <dbReference type="ARBA" id="ARBA00022723"/>
    </source>
</evidence>
<name>A0A0W8FP85_9ZZZZ</name>
<keyword evidence="2" id="KW-0732">Signal</keyword>
<dbReference type="PANTHER" id="PTHR30632:SF14">
    <property type="entry name" value="TUNGSTATE_MOLYBDATE_CHROMATE-BINDING PROTEIN MODA"/>
    <property type="match status" value="1"/>
</dbReference>
<sequence>MKRSKFKQVMTRILLMVIGVAIFMSSPGQAVAEEKISVAVAANFISAFKDMSSDFEAKTKIKVEGTFSSSGNLYSQITNGAPYDLFLSADEERPAKLNKDGLADAPFIYAKGLAVLWSANKDFCKAKTWQEALKNDKIKKIAIANAQTAPYGTSAMKALEKAGIWTDLQSKLVVAQTIAQSFQYASTESVDAGFCALSATVSDEGKKGCFYVVNEAPDIIQSACLLKRTTNRAAVEKFVEFLSSPAAKEIKVKYGYR</sequence>
<dbReference type="EMBL" id="LNQE01000984">
    <property type="protein sequence ID" value="KUG22147.1"/>
    <property type="molecule type" value="Genomic_DNA"/>
</dbReference>
<dbReference type="AlphaFoldDB" id="A0A0W8FP85"/>
<dbReference type="SUPFAM" id="SSF53850">
    <property type="entry name" value="Periplasmic binding protein-like II"/>
    <property type="match status" value="1"/>
</dbReference>
<proteinExistence type="predicted"/>
<organism evidence="3">
    <name type="scientific">hydrocarbon metagenome</name>
    <dbReference type="NCBI Taxonomy" id="938273"/>
    <lineage>
        <taxon>unclassified sequences</taxon>
        <taxon>metagenomes</taxon>
        <taxon>ecological metagenomes</taxon>
    </lineage>
</organism>
<dbReference type="GO" id="GO:0030973">
    <property type="term" value="F:molybdate ion binding"/>
    <property type="evidence" value="ECO:0007669"/>
    <property type="project" value="InterPro"/>
</dbReference>
<dbReference type="NCBIfam" id="TIGR01256">
    <property type="entry name" value="modA"/>
    <property type="match status" value="1"/>
</dbReference>
<dbReference type="PIRSF" id="PIRSF004846">
    <property type="entry name" value="ModA"/>
    <property type="match status" value="1"/>
</dbReference>